<dbReference type="AlphaFoldDB" id="A0A3B5M958"/>
<reference evidence="2" key="2">
    <citation type="submission" date="2025-09" db="UniProtKB">
        <authorList>
            <consortium name="Ensembl"/>
        </authorList>
    </citation>
    <scope>IDENTIFICATION</scope>
</reference>
<dbReference type="GeneTree" id="ENSGT01030000235848"/>
<dbReference type="Ensembl" id="ENSXCOT00000021066.1">
    <property type="protein sequence ID" value="ENSXCOP00000020813.1"/>
    <property type="gene ID" value="ENSXCOG00000015599.1"/>
</dbReference>
<dbReference type="Proteomes" id="UP000261380">
    <property type="component" value="Unplaced"/>
</dbReference>
<evidence type="ECO:0000256" key="1">
    <source>
        <dbReference type="SAM" id="MobiDB-lite"/>
    </source>
</evidence>
<keyword evidence="3" id="KW-1185">Reference proteome</keyword>
<protein>
    <submittedName>
        <fullName evidence="2">Uncharacterized protein</fullName>
    </submittedName>
</protein>
<proteinExistence type="predicted"/>
<name>A0A3B5M958_9TELE</name>
<feature type="compositionally biased region" description="Basic and acidic residues" evidence="1">
    <location>
        <begin position="70"/>
        <end position="79"/>
    </location>
</feature>
<evidence type="ECO:0000313" key="2">
    <source>
        <dbReference type="Ensembl" id="ENSXCOP00000020813.1"/>
    </source>
</evidence>
<sequence length="101" mass="11123">LTLLCLSHSPGVPPSANAHQLFRGFSFVAITEEEPTPMPNTIVQVSKHALPLRGNQIVWVKPQRTNAEIKAGRKDESRGRNTPNVFPPAFVDECSRFNDSG</sequence>
<evidence type="ECO:0000313" key="3">
    <source>
        <dbReference type="Proteomes" id="UP000261380"/>
    </source>
</evidence>
<accession>A0A3B5M958</accession>
<reference evidence="2" key="1">
    <citation type="submission" date="2025-08" db="UniProtKB">
        <authorList>
            <consortium name="Ensembl"/>
        </authorList>
    </citation>
    <scope>IDENTIFICATION</scope>
</reference>
<organism evidence="2 3">
    <name type="scientific">Xiphophorus couchianus</name>
    <name type="common">Monterrey platyfish</name>
    <dbReference type="NCBI Taxonomy" id="32473"/>
    <lineage>
        <taxon>Eukaryota</taxon>
        <taxon>Metazoa</taxon>
        <taxon>Chordata</taxon>
        <taxon>Craniata</taxon>
        <taxon>Vertebrata</taxon>
        <taxon>Euteleostomi</taxon>
        <taxon>Actinopterygii</taxon>
        <taxon>Neopterygii</taxon>
        <taxon>Teleostei</taxon>
        <taxon>Neoteleostei</taxon>
        <taxon>Acanthomorphata</taxon>
        <taxon>Ovalentaria</taxon>
        <taxon>Atherinomorphae</taxon>
        <taxon>Cyprinodontiformes</taxon>
        <taxon>Poeciliidae</taxon>
        <taxon>Poeciliinae</taxon>
        <taxon>Xiphophorus</taxon>
    </lineage>
</organism>
<dbReference type="STRING" id="32473.ENSXCOP00000020813"/>
<feature type="region of interest" description="Disordered" evidence="1">
    <location>
        <begin position="70"/>
        <end position="91"/>
    </location>
</feature>